<dbReference type="InterPro" id="IPR051012">
    <property type="entry name" value="CellSynth/LPSAsmb/PSIAsmb"/>
</dbReference>
<sequence>MTTVIKEIQQALEEQDIEKVYESYHRFFDHFDPENDLQEMADLATYSVSIGFYEEAKRALLRLTEVEPDEAIWTILLAEILVAEGETDQALSILYDIPETDPDYPSVLVVQSEAYREEGDFDLAEKKLLKAKDLEQDEAIIDFYLGTLLFEAGSFERSAFFLERFLKQNPEETGEEERAQELYVEATLRMGNKEPLEQFIGEESIDGLSSDLLTQMASYESIEGNYEKSLEYYMELLEREPENSDVTLNVIQCLLILKRDEEAKCYAKKWIAFDELNDEAHRILGQIEIATGNQQEGLLELKEAVNLNNDSILNVTSYVEALNDEEEYEDSIEFLKSLETKEDAVILYLFAKTYEAMEEYSEAFTNYQKAYEAGESSLEFYEDYIRFMIEEGRKEQAKVVLQEALKLDPFNPEFIRYSFIFEE</sequence>
<dbReference type="SUPFAM" id="SSF48452">
    <property type="entry name" value="TPR-like"/>
    <property type="match status" value="2"/>
</dbReference>
<gene>
    <name evidence="4" type="ORF">HMPREF0444_0528</name>
</gene>
<protein>
    <submittedName>
        <fullName evidence="4">Tetratricopeptide repeat protein</fullName>
    </submittedName>
</protein>
<organism evidence="4 5">
    <name type="scientific">Granulicatella adiacens ATCC 49175</name>
    <dbReference type="NCBI Taxonomy" id="638301"/>
    <lineage>
        <taxon>Bacteria</taxon>
        <taxon>Bacillati</taxon>
        <taxon>Bacillota</taxon>
        <taxon>Bacilli</taxon>
        <taxon>Lactobacillales</taxon>
        <taxon>Carnobacteriaceae</taxon>
        <taxon>Granulicatella</taxon>
    </lineage>
</organism>
<dbReference type="HOGENOM" id="CLU_648541_0_0_9"/>
<dbReference type="Pfam" id="PF13432">
    <property type="entry name" value="TPR_16"/>
    <property type="match status" value="1"/>
</dbReference>
<dbReference type="AlphaFoldDB" id="C8NF33"/>
<dbReference type="Gene3D" id="1.25.40.10">
    <property type="entry name" value="Tetratricopeptide repeat domain"/>
    <property type="match status" value="3"/>
</dbReference>
<dbReference type="InterPro" id="IPR011990">
    <property type="entry name" value="TPR-like_helical_dom_sf"/>
</dbReference>
<keyword evidence="1" id="KW-0677">Repeat</keyword>
<evidence type="ECO:0000256" key="3">
    <source>
        <dbReference type="PROSITE-ProRule" id="PRU00339"/>
    </source>
</evidence>
<comment type="caution">
    <text evidence="4">The sequence shown here is derived from an EMBL/GenBank/DDBJ whole genome shotgun (WGS) entry which is preliminary data.</text>
</comment>
<dbReference type="Pfam" id="PF13181">
    <property type="entry name" value="TPR_8"/>
    <property type="match status" value="2"/>
</dbReference>
<evidence type="ECO:0000313" key="5">
    <source>
        <dbReference type="Proteomes" id="UP000005926"/>
    </source>
</evidence>
<keyword evidence="5" id="KW-1185">Reference proteome</keyword>
<dbReference type="STRING" id="638301.HMPREF0444_0528"/>
<dbReference type="Pfam" id="PF14559">
    <property type="entry name" value="TPR_19"/>
    <property type="match status" value="1"/>
</dbReference>
<keyword evidence="2 3" id="KW-0802">TPR repeat</keyword>
<feature type="repeat" description="TPR" evidence="3">
    <location>
        <begin position="344"/>
        <end position="377"/>
    </location>
</feature>
<dbReference type="SMART" id="SM00028">
    <property type="entry name" value="TPR"/>
    <property type="match status" value="4"/>
</dbReference>
<dbReference type="InterPro" id="IPR019734">
    <property type="entry name" value="TPR_rpt"/>
</dbReference>
<evidence type="ECO:0000256" key="1">
    <source>
        <dbReference type="ARBA" id="ARBA00022737"/>
    </source>
</evidence>
<evidence type="ECO:0000313" key="4">
    <source>
        <dbReference type="EMBL" id="EEW37742.1"/>
    </source>
</evidence>
<dbReference type="PROSITE" id="PS50005">
    <property type="entry name" value="TPR"/>
    <property type="match status" value="2"/>
</dbReference>
<dbReference type="PANTHER" id="PTHR45586">
    <property type="entry name" value="TPR REPEAT-CONTAINING PROTEIN PA4667"/>
    <property type="match status" value="1"/>
</dbReference>
<reference evidence="4 5" key="1">
    <citation type="submission" date="2009-08" db="EMBL/GenBank/DDBJ databases">
        <authorList>
            <person name="Muzny D."/>
            <person name="Qin X."/>
            <person name="Deng J."/>
            <person name="Jiang H."/>
            <person name="Liu Y."/>
            <person name="Qu J."/>
            <person name="Song X.-Z."/>
            <person name="Zhang L."/>
            <person name="Thornton R."/>
            <person name="Coyle M."/>
            <person name="Francisco L."/>
            <person name="Jackson L."/>
            <person name="Javaid M."/>
            <person name="Korchina V."/>
            <person name="Kovar C."/>
            <person name="Mata R."/>
            <person name="Mathew T."/>
            <person name="Ngo R."/>
            <person name="Nguyen L."/>
            <person name="Nguyen N."/>
            <person name="Okwuonu G."/>
            <person name="Ongeri F."/>
            <person name="Pham C."/>
            <person name="Simmons D."/>
            <person name="Wilczek-Boney K."/>
            <person name="Hale W."/>
            <person name="Jakkamsetti A."/>
            <person name="Pham P."/>
            <person name="Ruth R."/>
            <person name="San Lucas F."/>
            <person name="Warren J."/>
            <person name="Zhang J."/>
            <person name="Zhao Z."/>
            <person name="Zhou C."/>
            <person name="Zhu D."/>
            <person name="Lee S."/>
            <person name="Bess C."/>
            <person name="Blankenburg K."/>
            <person name="Forbes L."/>
            <person name="Fu Q."/>
            <person name="Gubbala S."/>
            <person name="Hirani K."/>
            <person name="Jayaseelan J.C."/>
            <person name="Lara F."/>
            <person name="Munidasa M."/>
            <person name="Palculict T."/>
            <person name="Patil S."/>
            <person name="Pu L.-L."/>
            <person name="Saada N."/>
            <person name="Tang L."/>
            <person name="Weissenberger G."/>
            <person name="Zhu Y."/>
            <person name="Hemphill L."/>
            <person name="Shang Y."/>
            <person name="Youmans B."/>
            <person name="Ayvaz T."/>
            <person name="Ross M."/>
            <person name="Santibanez J."/>
            <person name="Aqrawi P."/>
            <person name="Gross S."/>
            <person name="Joshi V."/>
            <person name="Fowler G."/>
            <person name="Nazareth L."/>
            <person name="Reid J."/>
            <person name="Worley K."/>
            <person name="Petrosino J."/>
            <person name="Highlander S."/>
            <person name="Gibbs R."/>
        </authorList>
    </citation>
    <scope>NUCLEOTIDE SEQUENCE [LARGE SCALE GENOMIC DNA]</scope>
    <source>
        <strain evidence="4 5">ATCC 49175</strain>
    </source>
</reference>
<evidence type="ECO:0000256" key="2">
    <source>
        <dbReference type="ARBA" id="ARBA00022803"/>
    </source>
</evidence>
<proteinExistence type="predicted"/>
<name>C8NF33_9LACT</name>
<dbReference type="PANTHER" id="PTHR45586:SF15">
    <property type="entry name" value="TPR REPEAT-CONTAINING PROTEIN YPIA"/>
    <property type="match status" value="1"/>
</dbReference>
<dbReference type="GeneID" id="78413139"/>
<feature type="repeat" description="TPR" evidence="3">
    <location>
        <begin position="210"/>
        <end position="243"/>
    </location>
</feature>
<dbReference type="eggNOG" id="COG0457">
    <property type="taxonomic scope" value="Bacteria"/>
</dbReference>
<accession>C8NF33</accession>
<dbReference type="Proteomes" id="UP000005926">
    <property type="component" value="Unassembled WGS sequence"/>
</dbReference>
<dbReference type="RefSeq" id="WP_005605701.1">
    <property type="nucleotide sequence ID" value="NZ_CP102283.1"/>
</dbReference>
<dbReference type="EMBL" id="ACKZ01000012">
    <property type="protein sequence ID" value="EEW37742.1"/>
    <property type="molecule type" value="Genomic_DNA"/>
</dbReference>